<dbReference type="Gene3D" id="2.150.10.10">
    <property type="entry name" value="Serralysin-like metalloprotease, C-terminal"/>
    <property type="match status" value="1"/>
</dbReference>
<evidence type="ECO:0000256" key="2">
    <source>
        <dbReference type="ARBA" id="ARBA00022525"/>
    </source>
</evidence>
<dbReference type="SUPFAM" id="SSF51120">
    <property type="entry name" value="beta-Roll"/>
    <property type="match status" value="1"/>
</dbReference>
<dbReference type="PANTHER" id="PTHR38340:SF1">
    <property type="entry name" value="S-LAYER PROTEIN"/>
    <property type="match status" value="1"/>
</dbReference>
<dbReference type="InterPro" id="IPR018511">
    <property type="entry name" value="Hemolysin-typ_Ca-bd_CS"/>
</dbReference>
<dbReference type="GO" id="GO:0005576">
    <property type="term" value="C:extracellular region"/>
    <property type="evidence" value="ECO:0007669"/>
    <property type="project" value="UniProtKB-SubCell"/>
</dbReference>
<organism evidence="4 5">
    <name type="scientific">Microvirga mediterraneensis</name>
    <dbReference type="NCBI Taxonomy" id="2754695"/>
    <lineage>
        <taxon>Bacteria</taxon>
        <taxon>Pseudomonadati</taxon>
        <taxon>Pseudomonadota</taxon>
        <taxon>Alphaproteobacteria</taxon>
        <taxon>Hyphomicrobiales</taxon>
        <taxon>Methylobacteriaceae</taxon>
        <taxon>Microvirga</taxon>
    </lineage>
</organism>
<evidence type="ECO:0000313" key="4">
    <source>
        <dbReference type="EMBL" id="MBA1156190.1"/>
    </source>
</evidence>
<feature type="compositionally biased region" description="Low complexity" evidence="3">
    <location>
        <begin position="383"/>
        <end position="399"/>
    </location>
</feature>
<dbReference type="Proteomes" id="UP000572984">
    <property type="component" value="Unassembled WGS sequence"/>
</dbReference>
<name>A0A838BL60_9HYPH</name>
<evidence type="ECO:0000256" key="1">
    <source>
        <dbReference type="ARBA" id="ARBA00004613"/>
    </source>
</evidence>
<dbReference type="InterPro" id="IPR001343">
    <property type="entry name" value="Hemolysn_Ca-bd"/>
</dbReference>
<evidence type="ECO:0000313" key="5">
    <source>
        <dbReference type="Proteomes" id="UP000572984"/>
    </source>
</evidence>
<dbReference type="InterPro" id="IPR050557">
    <property type="entry name" value="RTX_toxin/Mannuronan_C5-epim"/>
</dbReference>
<dbReference type="PANTHER" id="PTHR38340">
    <property type="entry name" value="S-LAYER PROTEIN"/>
    <property type="match status" value="1"/>
</dbReference>
<dbReference type="PRINTS" id="PR00313">
    <property type="entry name" value="CABNDNGRPT"/>
</dbReference>
<sequence>MASLPHSTPLSIPNSFASTAIALSDGNYMIAWTETDGPTQVASVFTQIMSPAGQILRGKELAYQKASTDFTQLEGVTLADGRTVLVWYDGSDGKLAAKFFGSPQQNHALLAGDPLAVSDARASSLNLHSIGATADGGFAVLYAGTSDSQNALFKSVLSPSNATWSSTWSPVHDAPHLEGDIAATGAMPNGSTITLYAESGIGSTTIHAWPTSLTTGEFDADWILGTSNVESAVHPGFSPLASGSFVVVWENKTAAGAKVMHLQVFNASGQPAGAAVDFPIPDLVIEGSPQVIALANGGFALSFEVRKAANDTDVYVAACAANGTITQDAVIVGTVTAGNQFNPALIPLANGTFVVSWRDDSTFHFESEIFGAFGTPPGPTTPNNPTDPTTPTSPAWTATQGDDLYTGTTGKDYVNGLGGNDKLSGGAGDDQLSGDAGNDFLDGGDGADILYGGLGKDTLSGGAGADSFYFDAAVAKKKNTNIDKIIGFNVKDDTIYLAKSIFTKLKAGKLKKDAFFVGNKAHDGSDRIVYDKKSGKLFYDADGTGKQPQIQIGTLDKNLKLTEKDFFVV</sequence>
<comment type="caution">
    <text evidence="4">The sequence shown here is derived from an EMBL/GenBank/DDBJ whole genome shotgun (WGS) entry which is preliminary data.</text>
</comment>
<dbReference type="Pfam" id="PF00353">
    <property type="entry name" value="HemolysinCabind"/>
    <property type="match status" value="2"/>
</dbReference>
<protein>
    <submittedName>
        <fullName evidence="4">Calcium-binding protein</fullName>
    </submittedName>
</protein>
<dbReference type="InterPro" id="IPR011049">
    <property type="entry name" value="Serralysin-like_metalloprot_C"/>
</dbReference>
<dbReference type="RefSeq" id="WP_181051767.1">
    <property type="nucleotide sequence ID" value="NZ_JACDXJ010000001.1"/>
</dbReference>
<evidence type="ECO:0000256" key="3">
    <source>
        <dbReference type="SAM" id="MobiDB-lite"/>
    </source>
</evidence>
<keyword evidence="5" id="KW-1185">Reference proteome</keyword>
<dbReference type="AlphaFoldDB" id="A0A838BL60"/>
<dbReference type="PROSITE" id="PS00330">
    <property type="entry name" value="HEMOLYSIN_CALCIUM"/>
    <property type="match status" value="3"/>
</dbReference>
<proteinExistence type="predicted"/>
<dbReference type="EMBL" id="JACDXJ010000001">
    <property type="protein sequence ID" value="MBA1156190.1"/>
    <property type="molecule type" value="Genomic_DNA"/>
</dbReference>
<accession>A0A838BL60</accession>
<keyword evidence="2" id="KW-0964">Secreted</keyword>
<feature type="region of interest" description="Disordered" evidence="3">
    <location>
        <begin position="373"/>
        <end position="402"/>
    </location>
</feature>
<comment type="subcellular location">
    <subcellularLocation>
        <location evidence="1">Secreted</location>
    </subcellularLocation>
</comment>
<dbReference type="GO" id="GO:0005509">
    <property type="term" value="F:calcium ion binding"/>
    <property type="evidence" value="ECO:0007669"/>
    <property type="project" value="InterPro"/>
</dbReference>
<gene>
    <name evidence="4" type="ORF">H0S73_08640</name>
</gene>
<reference evidence="4 5" key="1">
    <citation type="submission" date="2020-07" db="EMBL/GenBank/DDBJ databases">
        <title>Draft genome and description of Microvirga mediterraneensis Marseille-Q2068 sp. nov.</title>
        <authorList>
            <person name="Boxberger M."/>
        </authorList>
    </citation>
    <scope>NUCLEOTIDE SEQUENCE [LARGE SCALE GENOMIC DNA]</scope>
    <source>
        <strain evidence="4 5">Marseille-Q2068</strain>
    </source>
</reference>